<dbReference type="SUPFAM" id="SSF53850">
    <property type="entry name" value="Periplasmic binding protein-like II"/>
    <property type="match status" value="1"/>
</dbReference>
<dbReference type="EMBL" id="JAVDXW010000002">
    <property type="protein sequence ID" value="MDR7304559.1"/>
    <property type="molecule type" value="Genomic_DNA"/>
</dbReference>
<name>A0AAE3ZKK6_9ACTN</name>
<feature type="domain" description="LysR substrate-binding" evidence="1">
    <location>
        <begin position="2"/>
        <end position="60"/>
    </location>
</feature>
<dbReference type="Proteomes" id="UP001180845">
    <property type="component" value="Unassembled WGS sequence"/>
</dbReference>
<evidence type="ECO:0000259" key="1">
    <source>
        <dbReference type="Pfam" id="PF03466"/>
    </source>
</evidence>
<accession>A0AAE3ZKK6</accession>
<comment type="caution">
    <text evidence="2">The sequence shown here is derived from an EMBL/GenBank/DDBJ whole genome shotgun (WGS) entry which is preliminary data.</text>
</comment>
<sequence length="69" mass="7247">MAAGLGVTLVSRDAVARQPADGRMVEVPGAGAPLHRDWHLVTNPGHLPATASMLAAHVVETGWFRPAVR</sequence>
<keyword evidence="3" id="KW-1185">Reference proteome</keyword>
<reference evidence="2" key="1">
    <citation type="submission" date="2023-07" db="EMBL/GenBank/DDBJ databases">
        <title>Sequencing the genomes of 1000 actinobacteria strains.</title>
        <authorList>
            <person name="Klenk H.-P."/>
        </authorList>
    </citation>
    <scope>NUCLEOTIDE SEQUENCE</scope>
    <source>
        <strain evidence="2">DSM 45977</strain>
    </source>
</reference>
<dbReference type="InterPro" id="IPR005119">
    <property type="entry name" value="LysR_subst-bd"/>
</dbReference>
<gene>
    <name evidence="2" type="ORF">JOF55_004803</name>
</gene>
<dbReference type="Pfam" id="PF03466">
    <property type="entry name" value="LysR_substrate"/>
    <property type="match status" value="1"/>
</dbReference>
<dbReference type="AlphaFoldDB" id="A0AAE3ZKK6"/>
<organism evidence="2 3">
    <name type="scientific">Haloactinomyces albus</name>
    <dbReference type="NCBI Taxonomy" id="1352928"/>
    <lineage>
        <taxon>Bacteria</taxon>
        <taxon>Bacillati</taxon>
        <taxon>Actinomycetota</taxon>
        <taxon>Actinomycetes</taxon>
        <taxon>Actinopolysporales</taxon>
        <taxon>Actinopolysporaceae</taxon>
        <taxon>Haloactinomyces</taxon>
    </lineage>
</organism>
<proteinExistence type="predicted"/>
<protein>
    <submittedName>
        <fullName evidence="2">DNA-binding transcriptional LysR family regulator</fullName>
    </submittedName>
</protein>
<evidence type="ECO:0000313" key="3">
    <source>
        <dbReference type="Proteomes" id="UP001180845"/>
    </source>
</evidence>
<keyword evidence="2" id="KW-0238">DNA-binding</keyword>
<dbReference type="GO" id="GO:0003677">
    <property type="term" value="F:DNA binding"/>
    <property type="evidence" value="ECO:0007669"/>
    <property type="project" value="UniProtKB-KW"/>
</dbReference>
<evidence type="ECO:0000313" key="2">
    <source>
        <dbReference type="EMBL" id="MDR7304559.1"/>
    </source>
</evidence>